<sequence length="344" mass="40465">MENRIEVLRKKLNSFNFDLMLNKTVGACENCDLCEKVNASIKDKPWFKCFCYQFVRNVETVYEIIYDLPYLKERRCDALTYWIHDRVKTFSDNSNINKNKVDIASEILTVWNNINSKKNNNASNTCNISVIQKKIQNTEEMKPKKIMSSYCENYDSLRSLLKGIYSSECNIYYDYFKDSFIEFREIVNKHSALCSGINHCSGFCKNHDPDDLLNKSKCKIIEISQNQKEYIKEEECKALKEKAVAEIRSEPKEIQTPEFTFSDKRAIILILFSLWGIFLTFLFSYKMTPLRSWISSKLGKKELIRDNFNEQNDDVSLDADYESMNRNMENEGYNITYNSNWNPS</sequence>
<proteinExistence type="predicted"/>
<evidence type="ECO:0000313" key="2">
    <source>
        <dbReference type="EMBL" id="SBT55179.1"/>
    </source>
</evidence>
<protein>
    <submittedName>
        <fullName evidence="2">PIR Superfamily Protein</fullName>
    </submittedName>
</protein>
<name>A0A1A9AGA8_PLAOA</name>
<keyword evidence="1" id="KW-0812">Transmembrane</keyword>
<evidence type="ECO:0000313" key="3">
    <source>
        <dbReference type="Proteomes" id="UP000078550"/>
    </source>
</evidence>
<feature type="transmembrane region" description="Helical" evidence="1">
    <location>
        <begin position="266"/>
        <end position="285"/>
    </location>
</feature>
<gene>
    <name evidence="2" type="ORF">POVWA2_066660</name>
</gene>
<organism evidence="2 3">
    <name type="scientific">Plasmodium ovale wallikeri</name>
    <dbReference type="NCBI Taxonomy" id="864142"/>
    <lineage>
        <taxon>Eukaryota</taxon>
        <taxon>Sar</taxon>
        <taxon>Alveolata</taxon>
        <taxon>Apicomplexa</taxon>
        <taxon>Aconoidasida</taxon>
        <taxon>Haemosporida</taxon>
        <taxon>Plasmodiidae</taxon>
        <taxon>Plasmodium</taxon>
        <taxon>Plasmodium (Plasmodium)</taxon>
    </lineage>
</organism>
<reference evidence="3" key="1">
    <citation type="submission" date="2016-05" db="EMBL/GenBank/DDBJ databases">
        <authorList>
            <person name="Naeem Raeece"/>
        </authorList>
    </citation>
    <scope>NUCLEOTIDE SEQUENCE [LARGE SCALE GENOMIC DNA]</scope>
</reference>
<dbReference type="AlphaFoldDB" id="A0A1A9AGA8"/>
<dbReference type="Pfam" id="PF05795">
    <property type="entry name" value="Plasmodium_Vir"/>
    <property type="match status" value="2"/>
</dbReference>
<dbReference type="InterPro" id="IPR008780">
    <property type="entry name" value="Plasmodium_Vir"/>
</dbReference>
<accession>A0A1A9AGA8</accession>
<evidence type="ECO:0000256" key="1">
    <source>
        <dbReference type="SAM" id="Phobius"/>
    </source>
</evidence>
<keyword evidence="1" id="KW-1133">Transmembrane helix</keyword>
<dbReference type="Proteomes" id="UP000078550">
    <property type="component" value="Unassembled WGS sequence"/>
</dbReference>
<dbReference type="EMBL" id="FLRE01000714">
    <property type="protein sequence ID" value="SBT55179.1"/>
    <property type="molecule type" value="Genomic_DNA"/>
</dbReference>
<keyword evidence="1" id="KW-0472">Membrane</keyword>